<evidence type="ECO:0000313" key="5">
    <source>
        <dbReference type="Proteomes" id="UP000199300"/>
    </source>
</evidence>
<feature type="domain" description="DUF5643" evidence="3">
    <location>
        <begin position="223"/>
        <end position="338"/>
    </location>
</feature>
<keyword evidence="5" id="KW-1185">Reference proteome</keyword>
<evidence type="ECO:0008006" key="6">
    <source>
        <dbReference type="Google" id="ProtNLM"/>
    </source>
</evidence>
<dbReference type="RefSeq" id="WP_177178308.1">
    <property type="nucleotide sequence ID" value="NZ_FODJ01000012.1"/>
</dbReference>
<organism evidence="4 5">
    <name type="scientific">Amphibacillus marinus</name>
    <dbReference type="NCBI Taxonomy" id="872970"/>
    <lineage>
        <taxon>Bacteria</taxon>
        <taxon>Bacillati</taxon>
        <taxon>Bacillota</taxon>
        <taxon>Bacilli</taxon>
        <taxon>Bacillales</taxon>
        <taxon>Bacillaceae</taxon>
        <taxon>Amphibacillus</taxon>
    </lineage>
</organism>
<evidence type="ECO:0000259" key="3">
    <source>
        <dbReference type="Pfam" id="PF18705"/>
    </source>
</evidence>
<feature type="domain" description="DUF4179" evidence="2">
    <location>
        <begin position="38"/>
        <end position="132"/>
    </location>
</feature>
<proteinExistence type="predicted"/>
<dbReference type="InterPro" id="IPR025436">
    <property type="entry name" value="DUF4179"/>
</dbReference>
<sequence length="429" mass="48342">MPNQLNNWSTHYNQEDNPVVEIENAIASGMAKAKVAIRKRKRQQLSLVAFMSFWLGLTVLINVSPTFANQLGRVPGMEQFVDFFQFDRGKLAAVEHNYYQPIGQVTEVGPFIFTIEGAIRDSRDLVLFYTLEGEAGMDGLSFDIEDVTANGVAVEDYSYAVSFGQREEENAVIFDTIAVSTVDPFEAERLEIEVEFIGQLNGKIITERAIIPITVQVMGGEQYYDLNETLNVAGQTFYIHGVTIFPLKAEVEISADPNNTMRVLSIDDLALIDEEGDSWTKLMTGMVGFGDLEDGGMKVYLQSNYFEAPESLTLFFSKIQAVPKDADYLLIDLDDEKILHDPYGKYSLVTYNGKELSIIYDKEQGFDEFLGYELTSPEGDELNVTGFSFIQGDQQNRMAWDVETNEPIVKLNLAAYPHWLEEAVRLKLY</sequence>
<keyword evidence="1" id="KW-0812">Transmembrane</keyword>
<protein>
    <recommendedName>
        <fullName evidence="6">DUF4179 domain-containing protein</fullName>
    </recommendedName>
</protein>
<dbReference type="STRING" id="872970.SAMN04488134_11212"/>
<dbReference type="Pfam" id="PF13786">
    <property type="entry name" value="DUF4179"/>
    <property type="match status" value="1"/>
</dbReference>
<dbReference type="Proteomes" id="UP000199300">
    <property type="component" value="Unassembled WGS sequence"/>
</dbReference>
<reference evidence="4 5" key="1">
    <citation type="submission" date="2016-10" db="EMBL/GenBank/DDBJ databases">
        <authorList>
            <person name="de Groot N.N."/>
        </authorList>
    </citation>
    <scope>NUCLEOTIDE SEQUENCE [LARGE SCALE GENOMIC DNA]</scope>
    <source>
        <strain evidence="4 5">CGMCC 1.10434</strain>
    </source>
</reference>
<dbReference type="Pfam" id="PF18705">
    <property type="entry name" value="DUF5643"/>
    <property type="match status" value="1"/>
</dbReference>
<keyword evidence="1" id="KW-1133">Transmembrane helix</keyword>
<gene>
    <name evidence="4" type="ORF">SAMN04488134_11212</name>
</gene>
<keyword evidence="1" id="KW-0472">Membrane</keyword>
<name>A0A1H8S6U3_9BACI</name>
<feature type="transmembrane region" description="Helical" evidence="1">
    <location>
        <begin position="45"/>
        <end position="63"/>
    </location>
</feature>
<dbReference type="EMBL" id="FODJ01000012">
    <property type="protein sequence ID" value="SEO74256.1"/>
    <property type="molecule type" value="Genomic_DNA"/>
</dbReference>
<evidence type="ECO:0000313" key="4">
    <source>
        <dbReference type="EMBL" id="SEO74256.1"/>
    </source>
</evidence>
<evidence type="ECO:0000259" key="2">
    <source>
        <dbReference type="Pfam" id="PF13786"/>
    </source>
</evidence>
<dbReference type="InterPro" id="IPR040680">
    <property type="entry name" value="DUF5643"/>
</dbReference>
<accession>A0A1H8S6U3</accession>
<evidence type="ECO:0000256" key="1">
    <source>
        <dbReference type="SAM" id="Phobius"/>
    </source>
</evidence>
<dbReference type="AlphaFoldDB" id="A0A1H8S6U3"/>